<feature type="transmembrane region" description="Helical" evidence="6">
    <location>
        <begin position="514"/>
        <end position="533"/>
    </location>
</feature>
<feature type="transmembrane region" description="Helical" evidence="6">
    <location>
        <begin position="104"/>
        <end position="126"/>
    </location>
</feature>
<dbReference type="InterPro" id="IPR024923">
    <property type="entry name" value="PG_synth_SpoVB"/>
</dbReference>
<evidence type="ECO:0000313" key="8">
    <source>
        <dbReference type="Proteomes" id="UP000658382"/>
    </source>
</evidence>
<dbReference type="Proteomes" id="UP000658382">
    <property type="component" value="Unassembled WGS sequence"/>
</dbReference>
<dbReference type="GO" id="GO:0051301">
    <property type="term" value="P:cell division"/>
    <property type="evidence" value="ECO:0007669"/>
    <property type="project" value="UniProtKB-KW"/>
</dbReference>
<gene>
    <name evidence="7" type="ORF">GCM10007063_31680</name>
</gene>
<reference evidence="7" key="1">
    <citation type="journal article" date="2014" name="Int. J. Syst. Evol. Microbiol.">
        <title>Complete genome sequence of Corynebacterium casei LMG S-19264T (=DSM 44701T), isolated from a smear-ripened cheese.</title>
        <authorList>
            <consortium name="US DOE Joint Genome Institute (JGI-PGF)"/>
            <person name="Walter F."/>
            <person name="Albersmeier A."/>
            <person name="Kalinowski J."/>
            <person name="Ruckert C."/>
        </authorList>
    </citation>
    <scope>NUCLEOTIDE SEQUENCE</scope>
    <source>
        <strain evidence="7">JCM 12580</strain>
    </source>
</reference>
<feature type="transmembrane region" description="Helical" evidence="6">
    <location>
        <begin position="351"/>
        <end position="370"/>
    </location>
</feature>
<feature type="transmembrane region" description="Helical" evidence="6">
    <location>
        <begin position="212"/>
        <end position="232"/>
    </location>
</feature>
<feature type="transmembrane region" description="Helical" evidence="6">
    <location>
        <begin position="418"/>
        <end position="440"/>
    </location>
</feature>
<dbReference type="CDD" id="cd13124">
    <property type="entry name" value="MATE_SpoVB_like"/>
    <property type="match status" value="1"/>
</dbReference>
<evidence type="ECO:0000256" key="3">
    <source>
        <dbReference type="ARBA" id="ARBA00022692"/>
    </source>
</evidence>
<feature type="transmembrane region" description="Helical" evidence="6">
    <location>
        <begin position="188"/>
        <end position="206"/>
    </location>
</feature>
<protein>
    <submittedName>
        <fullName evidence="7">Cell division protein</fullName>
    </submittedName>
</protein>
<feature type="transmembrane region" description="Helical" evidence="6">
    <location>
        <begin position="390"/>
        <end position="411"/>
    </location>
</feature>
<dbReference type="InterPro" id="IPR050833">
    <property type="entry name" value="Poly_Biosynth_Transport"/>
</dbReference>
<evidence type="ECO:0000256" key="1">
    <source>
        <dbReference type="ARBA" id="ARBA00004651"/>
    </source>
</evidence>
<keyword evidence="2" id="KW-1003">Cell membrane</keyword>
<evidence type="ECO:0000256" key="6">
    <source>
        <dbReference type="SAM" id="Phobius"/>
    </source>
</evidence>
<dbReference type="PIRSF" id="PIRSF038958">
    <property type="entry name" value="PG_synth_SpoVB"/>
    <property type="match status" value="1"/>
</dbReference>
<sequence length="557" mass="61203">MICGKMEFKFNVNAGEIMSNIVRGTMLLTGATFLSKFLGMIYVIPFNGLVGETGVTLFSLAYTPYSILISISTIGVPLAVSKFVSKYNALNDYETGMRMFKAGIMLMAITGFLAFLALFFSADLLAGYMITNEEKGEIAPTDVTMVIRMVSFALLIIPSMSIIRGFFQGYQSMGPTAVSQVVEQIIRIGFILLSAFIVIKVVGGSIVTAVGFATFAAFLGAFASLLVLLVYWRKRKRNIYKQLQQQTHTHDIPTKELFSELFRYAGPFVLVGIAVPLYQLVDQFTLERAMTAINQKELFDTAYAAINFNGHKLVIIPVTIATGMSLAIIPAMTKTYTHQNRSMLYQQINQALQIVLVLVVPAAVGLSTLSDEAYGALFGGMEKLETTGTLLGWYAPVGLFFALFTVSASILQGIEQQRFAVISLSAGVLIKVLFNIQLIYTFGPKGIIFGTALAAGTAVALNLWRIQASIGFSFRQTFKRFLLICIFSLLMILVILIAKAIFATFLDYETSRGAAVLMLIIGVGLGGGVYLWFSYESTLLERVLGDRVRVLDRLFRK</sequence>
<evidence type="ECO:0000256" key="4">
    <source>
        <dbReference type="ARBA" id="ARBA00022989"/>
    </source>
</evidence>
<proteinExistence type="predicted"/>
<dbReference type="AlphaFoldDB" id="A0A917Q204"/>
<feature type="transmembrane region" description="Helical" evidence="6">
    <location>
        <begin position="21"/>
        <end position="44"/>
    </location>
</feature>
<reference evidence="7" key="2">
    <citation type="submission" date="2020-09" db="EMBL/GenBank/DDBJ databases">
        <authorList>
            <person name="Sun Q."/>
            <person name="Ohkuma M."/>
        </authorList>
    </citation>
    <scope>NUCLEOTIDE SEQUENCE</scope>
    <source>
        <strain evidence="7">JCM 12580</strain>
    </source>
</reference>
<keyword evidence="5 6" id="KW-0472">Membrane</keyword>
<dbReference type="InterPro" id="IPR002797">
    <property type="entry name" value="Polysacc_synth"/>
</dbReference>
<accession>A0A917Q204</accession>
<feature type="transmembrane region" description="Helical" evidence="6">
    <location>
        <begin position="446"/>
        <end position="466"/>
    </location>
</feature>
<feature type="transmembrane region" description="Helical" evidence="6">
    <location>
        <begin position="478"/>
        <end position="502"/>
    </location>
</feature>
<dbReference type="GO" id="GO:0005886">
    <property type="term" value="C:plasma membrane"/>
    <property type="evidence" value="ECO:0007669"/>
    <property type="project" value="UniProtKB-SubCell"/>
</dbReference>
<keyword evidence="3 6" id="KW-0812">Transmembrane</keyword>
<keyword evidence="7" id="KW-0132">Cell division</keyword>
<feature type="transmembrane region" description="Helical" evidence="6">
    <location>
        <begin position="146"/>
        <end position="167"/>
    </location>
</feature>
<comment type="caution">
    <text evidence="7">The sequence shown here is derived from an EMBL/GenBank/DDBJ whole genome shotgun (WGS) entry which is preliminary data.</text>
</comment>
<dbReference type="PANTHER" id="PTHR30250">
    <property type="entry name" value="PST FAMILY PREDICTED COLANIC ACID TRANSPORTER"/>
    <property type="match status" value="1"/>
</dbReference>
<feature type="transmembrane region" description="Helical" evidence="6">
    <location>
        <begin position="64"/>
        <end position="84"/>
    </location>
</feature>
<evidence type="ECO:0000256" key="2">
    <source>
        <dbReference type="ARBA" id="ARBA00022475"/>
    </source>
</evidence>
<organism evidence="7 8">
    <name type="scientific">Lentibacillus kapialis</name>
    <dbReference type="NCBI Taxonomy" id="340214"/>
    <lineage>
        <taxon>Bacteria</taxon>
        <taxon>Bacillati</taxon>
        <taxon>Bacillota</taxon>
        <taxon>Bacilli</taxon>
        <taxon>Bacillales</taxon>
        <taxon>Bacillaceae</taxon>
        <taxon>Lentibacillus</taxon>
    </lineage>
</organism>
<dbReference type="Pfam" id="PF01943">
    <property type="entry name" value="Polysacc_synt"/>
    <property type="match status" value="1"/>
</dbReference>
<feature type="transmembrane region" description="Helical" evidence="6">
    <location>
        <begin position="261"/>
        <end position="281"/>
    </location>
</feature>
<dbReference type="EMBL" id="BMNQ01000069">
    <property type="protein sequence ID" value="GGK06780.1"/>
    <property type="molecule type" value="Genomic_DNA"/>
</dbReference>
<feature type="transmembrane region" description="Helical" evidence="6">
    <location>
        <begin position="313"/>
        <end position="331"/>
    </location>
</feature>
<evidence type="ECO:0000256" key="5">
    <source>
        <dbReference type="ARBA" id="ARBA00023136"/>
    </source>
</evidence>
<evidence type="ECO:0000313" key="7">
    <source>
        <dbReference type="EMBL" id="GGK06780.1"/>
    </source>
</evidence>
<keyword evidence="8" id="KW-1185">Reference proteome</keyword>
<keyword evidence="4 6" id="KW-1133">Transmembrane helix</keyword>
<name>A0A917Q204_9BACI</name>
<comment type="subcellular location">
    <subcellularLocation>
        <location evidence="1">Cell membrane</location>
        <topology evidence="1">Multi-pass membrane protein</topology>
    </subcellularLocation>
</comment>
<keyword evidence="7" id="KW-0131">Cell cycle</keyword>
<dbReference type="PANTHER" id="PTHR30250:SF21">
    <property type="entry name" value="LIPID II FLIPPASE MURJ"/>
    <property type="match status" value="1"/>
</dbReference>